<evidence type="ECO:0000256" key="14">
    <source>
        <dbReference type="HAMAP-Rule" id="MF_01006"/>
    </source>
</evidence>
<keyword evidence="8 14" id="KW-1133">Transmembrane helix</keyword>
<evidence type="ECO:0000256" key="13">
    <source>
        <dbReference type="ARBA" id="ARBA00047594"/>
    </source>
</evidence>
<name>A0A937HHH8_9PROT</name>
<protein>
    <recommendedName>
        <fullName evidence="4 14">Undecaprenyl-diphosphatase</fullName>
        <ecNumber evidence="3 14">3.6.1.27</ecNumber>
    </recommendedName>
    <alternativeName>
        <fullName evidence="12 14">Bacitracin resistance protein</fullName>
    </alternativeName>
    <alternativeName>
        <fullName evidence="11 14">Undecaprenyl pyrophosphate phosphatase</fullName>
    </alternativeName>
</protein>
<evidence type="ECO:0000256" key="10">
    <source>
        <dbReference type="ARBA" id="ARBA00023251"/>
    </source>
</evidence>
<comment type="catalytic activity">
    <reaction evidence="13 14">
        <text>di-trans,octa-cis-undecaprenyl diphosphate + H2O = di-trans,octa-cis-undecaprenyl phosphate + phosphate + H(+)</text>
        <dbReference type="Rhea" id="RHEA:28094"/>
        <dbReference type="ChEBI" id="CHEBI:15377"/>
        <dbReference type="ChEBI" id="CHEBI:15378"/>
        <dbReference type="ChEBI" id="CHEBI:43474"/>
        <dbReference type="ChEBI" id="CHEBI:58405"/>
        <dbReference type="ChEBI" id="CHEBI:60392"/>
        <dbReference type="EC" id="3.6.1.27"/>
    </reaction>
</comment>
<dbReference type="AlphaFoldDB" id="A0A937HHH8"/>
<dbReference type="Proteomes" id="UP000785783">
    <property type="component" value="Unassembled WGS sequence"/>
</dbReference>
<feature type="transmembrane region" description="Helical" evidence="14">
    <location>
        <begin position="6"/>
        <end position="33"/>
    </location>
</feature>
<dbReference type="GO" id="GO:0050380">
    <property type="term" value="F:undecaprenyl-diphosphatase activity"/>
    <property type="evidence" value="ECO:0007669"/>
    <property type="project" value="UniProtKB-UniRule"/>
</dbReference>
<evidence type="ECO:0000256" key="1">
    <source>
        <dbReference type="ARBA" id="ARBA00004651"/>
    </source>
</evidence>
<keyword evidence="14" id="KW-0573">Peptidoglycan synthesis</keyword>
<evidence type="ECO:0000256" key="6">
    <source>
        <dbReference type="ARBA" id="ARBA00022692"/>
    </source>
</evidence>
<evidence type="ECO:0000256" key="7">
    <source>
        <dbReference type="ARBA" id="ARBA00022801"/>
    </source>
</evidence>
<comment type="function">
    <text evidence="14">Catalyzes the dephosphorylation of undecaprenyl diphosphate (UPP). Confers resistance to bacitracin.</text>
</comment>
<feature type="transmembrane region" description="Helical" evidence="14">
    <location>
        <begin position="88"/>
        <end position="112"/>
    </location>
</feature>
<evidence type="ECO:0000256" key="8">
    <source>
        <dbReference type="ARBA" id="ARBA00022989"/>
    </source>
</evidence>
<comment type="caution">
    <text evidence="15">The sequence shown here is derived from an EMBL/GenBank/DDBJ whole genome shotgun (WGS) entry which is preliminary data.</text>
</comment>
<feature type="transmembrane region" description="Helical" evidence="14">
    <location>
        <begin position="119"/>
        <end position="135"/>
    </location>
</feature>
<comment type="subcellular location">
    <subcellularLocation>
        <location evidence="1 14">Cell membrane</location>
        <topology evidence="1 14">Multi-pass membrane protein</topology>
    </subcellularLocation>
</comment>
<keyword evidence="14" id="KW-0133">Cell shape</keyword>
<dbReference type="PANTHER" id="PTHR30622:SF4">
    <property type="entry name" value="UNDECAPRENYL-DIPHOSPHATASE"/>
    <property type="match status" value="1"/>
</dbReference>
<gene>
    <name evidence="14" type="primary">uppP</name>
    <name evidence="15" type="ORF">ISQ19_02705</name>
</gene>
<comment type="miscellaneous">
    <text evidence="14">Bacitracin is thought to be involved in the inhibition of peptidoglycan synthesis by sequestering undecaprenyl diphosphate, thereby reducing the pool of lipid carrier available.</text>
</comment>
<evidence type="ECO:0000256" key="2">
    <source>
        <dbReference type="ARBA" id="ARBA00010621"/>
    </source>
</evidence>
<dbReference type="EMBL" id="JADHOK010000020">
    <property type="protein sequence ID" value="MBL6761587.1"/>
    <property type="molecule type" value="Genomic_DNA"/>
</dbReference>
<dbReference type="GO" id="GO:0046677">
    <property type="term" value="P:response to antibiotic"/>
    <property type="evidence" value="ECO:0007669"/>
    <property type="project" value="UniProtKB-UniRule"/>
</dbReference>
<dbReference type="Pfam" id="PF02673">
    <property type="entry name" value="BacA"/>
    <property type="match status" value="1"/>
</dbReference>
<proteinExistence type="inferred from homology"/>
<accession>A0A937HHH8</accession>
<dbReference type="GO" id="GO:0071555">
    <property type="term" value="P:cell wall organization"/>
    <property type="evidence" value="ECO:0007669"/>
    <property type="project" value="UniProtKB-KW"/>
</dbReference>
<dbReference type="GO" id="GO:0009252">
    <property type="term" value="P:peptidoglycan biosynthetic process"/>
    <property type="evidence" value="ECO:0007669"/>
    <property type="project" value="UniProtKB-KW"/>
</dbReference>
<dbReference type="HAMAP" id="MF_01006">
    <property type="entry name" value="Undec_diphosphatase"/>
    <property type="match status" value="1"/>
</dbReference>
<keyword evidence="10 14" id="KW-0046">Antibiotic resistance</keyword>
<dbReference type="PANTHER" id="PTHR30622">
    <property type="entry name" value="UNDECAPRENYL-DIPHOSPHATASE"/>
    <property type="match status" value="1"/>
</dbReference>
<keyword evidence="6 14" id="KW-0812">Transmembrane</keyword>
<feature type="transmembrane region" description="Helical" evidence="14">
    <location>
        <begin position="193"/>
        <end position="212"/>
    </location>
</feature>
<feature type="transmembrane region" description="Helical" evidence="14">
    <location>
        <begin position="250"/>
        <end position="267"/>
    </location>
</feature>
<keyword evidence="14" id="KW-0961">Cell wall biogenesis/degradation</keyword>
<feature type="transmembrane region" description="Helical" evidence="14">
    <location>
        <begin position="218"/>
        <end position="238"/>
    </location>
</feature>
<evidence type="ECO:0000256" key="9">
    <source>
        <dbReference type="ARBA" id="ARBA00023136"/>
    </source>
</evidence>
<feature type="transmembrane region" description="Helical" evidence="14">
    <location>
        <begin position="45"/>
        <end position="63"/>
    </location>
</feature>
<sequence length="268" mass="27950">MAFDQLLILAAIQGITEFIPVSSSGHLVLAHALSGAEDGETLSRAVLDVALHLGTLLAVMVYFRRDVGELALGALNVLRHKKGPARDAALNMTIATVPVLLAAVVLLSLGLLEALRSPAVVAWASIIFAIPLYLADRYGATDKTAAHMTPRPAVLLGLAQMLALIPGASRAGVTIMAGRALGFSREAAARYSMAMAMPVILAFALFGLGELIAENNMAGLGTALIGAALAALFAFATIDGFLKMTRRLSLLPFVLYRIGLGLAILAII</sequence>
<evidence type="ECO:0000313" key="16">
    <source>
        <dbReference type="Proteomes" id="UP000785783"/>
    </source>
</evidence>
<evidence type="ECO:0000256" key="5">
    <source>
        <dbReference type="ARBA" id="ARBA00022475"/>
    </source>
</evidence>
<feature type="transmembrane region" description="Helical" evidence="14">
    <location>
        <begin position="155"/>
        <end position="181"/>
    </location>
</feature>
<evidence type="ECO:0000256" key="12">
    <source>
        <dbReference type="ARBA" id="ARBA00032932"/>
    </source>
</evidence>
<keyword evidence="5 14" id="KW-1003">Cell membrane</keyword>
<evidence type="ECO:0000256" key="11">
    <source>
        <dbReference type="ARBA" id="ARBA00032707"/>
    </source>
</evidence>
<organism evidence="15 16">
    <name type="scientific">PS1 clade bacterium</name>
    <dbReference type="NCBI Taxonomy" id="2175152"/>
    <lineage>
        <taxon>Bacteria</taxon>
        <taxon>Pseudomonadati</taxon>
        <taxon>Pseudomonadota</taxon>
        <taxon>Alphaproteobacteria</taxon>
        <taxon>PS1 clade</taxon>
    </lineage>
</organism>
<keyword evidence="9 14" id="KW-0472">Membrane</keyword>
<dbReference type="GO" id="GO:0005886">
    <property type="term" value="C:plasma membrane"/>
    <property type="evidence" value="ECO:0007669"/>
    <property type="project" value="UniProtKB-SubCell"/>
</dbReference>
<dbReference type="InterPro" id="IPR003824">
    <property type="entry name" value="UppP"/>
</dbReference>
<comment type="similarity">
    <text evidence="2 14">Belongs to the UppP family.</text>
</comment>
<keyword evidence="7 14" id="KW-0378">Hydrolase</keyword>
<evidence type="ECO:0000313" key="15">
    <source>
        <dbReference type="EMBL" id="MBL6761587.1"/>
    </source>
</evidence>
<dbReference type="EC" id="3.6.1.27" evidence="3 14"/>
<evidence type="ECO:0000256" key="4">
    <source>
        <dbReference type="ARBA" id="ARBA00021581"/>
    </source>
</evidence>
<evidence type="ECO:0000256" key="3">
    <source>
        <dbReference type="ARBA" id="ARBA00012374"/>
    </source>
</evidence>
<reference evidence="15" key="1">
    <citation type="submission" date="2020-10" db="EMBL/GenBank/DDBJ databases">
        <title>Microbiome of the Black Sea water column analyzed by genome centric metagenomics.</title>
        <authorList>
            <person name="Cabello-Yeves P.J."/>
            <person name="Callieri C."/>
            <person name="Picazo A."/>
            <person name="Mehrshad M."/>
            <person name="Haro-Moreno J.M."/>
            <person name="Roda-Garcia J."/>
            <person name="Dzembekova N."/>
            <person name="Slabakova V."/>
            <person name="Slabakova N."/>
            <person name="Moncheva S."/>
            <person name="Rodriguez-Valera F."/>
        </authorList>
    </citation>
    <scope>NUCLEOTIDE SEQUENCE</scope>
    <source>
        <strain evidence="15">BS307-5m-G5</strain>
    </source>
</reference>
<dbReference type="GO" id="GO:0008360">
    <property type="term" value="P:regulation of cell shape"/>
    <property type="evidence" value="ECO:0007669"/>
    <property type="project" value="UniProtKB-KW"/>
</dbReference>